<dbReference type="OrthoDB" id="9757546at2"/>
<feature type="domain" description="Plastocyanin-like" evidence="2">
    <location>
        <begin position="317"/>
        <end position="430"/>
    </location>
</feature>
<protein>
    <submittedName>
        <fullName evidence="3">Multicopper oxidase</fullName>
    </submittedName>
</protein>
<dbReference type="PROSITE" id="PS51318">
    <property type="entry name" value="TAT"/>
    <property type="match status" value="1"/>
</dbReference>
<evidence type="ECO:0000313" key="3">
    <source>
        <dbReference type="EMBL" id="RXH35628.1"/>
    </source>
</evidence>
<dbReference type="GO" id="GO:0005507">
    <property type="term" value="F:copper ion binding"/>
    <property type="evidence" value="ECO:0007669"/>
    <property type="project" value="InterPro"/>
</dbReference>
<dbReference type="EMBL" id="LBJQ01000012">
    <property type="protein sequence ID" value="RXH35628.1"/>
    <property type="molecule type" value="Genomic_DNA"/>
</dbReference>
<evidence type="ECO:0000259" key="2">
    <source>
        <dbReference type="Pfam" id="PF07731"/>
    </source>
</evidence>
<dbReference type="InterPro" id="IPR006311">
    <property type="entry name" value="TAT_signal"/>
</dbReference>
<dbReference type="InterPro" id="IPR008972">
    <property type="entry name" value="Cupredoxin"/>
</dbReference>
<name>A0A4Q0SDE5_9BRAD</name>
<gene>
    <name evidence="3" type="ORF">XH99_07785</name>
</gene>
<dbReference type="Gene3D" id="2.60.40.420">
    <property type="entry name" value="Cupredoxins - blue copper proteins"/>
    <property type="match status" value="2"/>
</dbReference>
<dbReference type="AlphaFoldDB" id="A0A4Q0SDE5"/>
<dbReference type="Proteomes" id="UP000289546">
    <property type="component" value="Unassembled WGS sequence"/>
</dbReference>
<organism evidence="3 4">
    <name type="scientific">Bradyrhizobium nanningense</name>
    <dbReference type="NCBI Taxonomy" id="1325118"/>
    <lineage>
        <taxon>Bacteria</taxon>
        <taxon>Pseudomonadati</taxon>
        <taxon>Pseudomonadota</taxon>
        <taxon>Alphaproteobacteria</taxon>
        <taxon>Hyphomicrobiales</taxon>
        <taxon>Nitrobacteraceae</taxon>
        <taxon>Bradyrhizobium</taxon>
    </lineage>
</organism>
<evidence type="ECO:0000313" key="4">
    <source>
        <dbReference type="Proteomes" id="UP000289546"/>
    </source>
</evidence>
<dbReference type="InterPro" id="IPR011706">
    <property type="entry name" value="Cu-oxidase_C"/>
</dbReference>
<dbReference type="Pfam" id="PF00394">
    <property type="entry name" value="Cu-oxidase"/>
    <property type="match status" value="1"/>
</dbReference>
<feature type="domain" description="Plastocyanin-like" evidence="1">
    <location>
        <begin position="191"/>
        <end position="269"/>
    </location>
</feature>
<dbReference type="SUPFAM" id="SSF49503">
    <property type="entry name" value="Cupredoxins"/>
    <property type="match status" value="2"/>
</dbReference>
<keyword evidence="4" id="KW-1185">Reference proteome</keyword>
<dbReference type="GO" id="GO:0016491">
    <property type="term" value="F:oxidoreductase activity"/>
    <property type="evidence" value="ECO:0007669"/>
    <property type="project" value="InterPro"/>
</dbReference>
<dbReference type="RefSeq" id="WP_128917435.1">
    <property type="nucleotide sequence ID" value="NZ_LBJC01000005.1"/>
</dbReference>
<proteinExistence type="predicted"/>
<dbReference type="Pfam" id="PF07731">
    <property type="entry name" value="Cu-oxidase_2"/>
    <property type="match status" value="1"/>
</dbReference>
<accession>A0A4Q0SDE5</accession>
<reference evidence="3 4" key="1">
    <citation type="submission" date="2015-04" db="EMBL/GenBank/DDBJ databases">
        <title>Comparative genomics of rhizobia nodulating Arachis hypogaea in China.</title>
        <authorList>
            <person name="Li Y."/>
        </authorList>
    </citation>
    <scope>NUCLEOTIDE SEQUENCE [LARGE SCALE GENOMIC DNA]</scope>
    <source>
        <strain evidence="3 4">CCBAU 51757</strain>
    </source>
</reference>
<sequence>MKPRIFDPNRREVLAGLGACAAGVLAGGATPPVTAQLALQARASTLALGAGQPATPIWELAAVSHLRDVRLKRGDRCEVVFRNDLPVPLAPVWYGLNGPVTTDPLRGRAPAPPNAVETSIISIPNAGTLLADFRLFEDGLKQPARPLPIIAAETSPAVVDRDEVLLIEEWRLRPDGTAVPPGENPKDATPLYTINGQTSFELSALGHQRLRLRFINGSQRTVLAIKLEGHDVRVLALDGQPAEPFSARNGALVLAPGARVDAFVDAAASAPFLLHDGKAAHQVGSLKISDQLERRVPLAPPPLPSNDLPEKLDLRGALRFDVALGFPDAGWTRPVYFSTASAPAFRAKTGRTVMLALNNPGSVTAVFHLHGHPFRLLDKLDDGWKPYWLDTLAIEPGQTHRIAFAATAPGRWLLESVATDWAAPRLVRWYAVE</sequence>
<evidence type="ECO:0000259" key="1">
    <source>
        <dbReference type="Pfam" id="PF00394"/>
    </source>
</evidence>
<comment type="caution">
    <text evidence="3">The sequence shown here is derived from an EMBL/GenBank/DDBJ whole genome shotgun (WGS) entry which is preliminary data.</text>
</comment>
<dbReference type="InterPro" id="IPR001117">
    <property type="entry name" value="Cu-oxidase_2nd"/>
</dbReference>